<dbReference type="Proteomes" id="UP000714275">
    <property type="component" value="Unassembled WGS sequence"/>
</dbReference>
<evidence type="ECO:0000313" key="3">
    <source>
        <dbReference type="Proteomes" id="UP000714275"/>
    </source>
</evidence>
<sequence>MACPACELHQGTPGRHPPMNFILPVPAQFFPPFQSSPISSSSSPVFRSTTPCDITTLDLPYFANCKRLSITPDTTLVACDDDRLKDVLLPFHHYLSPPVLESTPCDITTTLDLPNLANCNRLSITSDTTLVASDDDSTDLFFDKYNYATPHPGVRAPAHTTTNDNRVDVDVPASSTTINIISPFCTPYIRPLVLLVDNCQPPSITNHCIPGSAHFTDAWLQMTKTVNSFHSSPSVVLNDDFIHLEGVFSGTDETLDIKDAEPHNSTLPPRISVLAADNALIENTLPIENAFPIENALAICNTPSRPPILRPLALLDSFPTLLSTNTGTNPSGSAHPTDTLAHKTKATGSKNALPIRKASPHPPNLRPLAPLNSCITSLSTNTDNNLSGCTYPTDVLAHKTKAAASWLKPLILVTKYAAVRLTPLPPTARRPYQPPKMSRPYKLKQQKRKPRSLRMNAACHSIVRSRLQRHTNRIVGHLAQVCEQIRVDKADLMDAWVTAMAEVGLTSKLARTHQTSPGSLLSPTFDALSILEPGSRIKARLMSLRHRTNAVAAAIPATTTFTTPAPHFLTPSTFYTRTLRFHH</sequence>
<keyword evidence="3" id="KW-1185">Reference proteome</keyword>
<accession>A0A9P6ZJ86</accession>
<reference evidence="2" key="1">
    <citation type="journal article" date="2020" name="New Phytol.">
        <title>Comparative genomics reveals dynamic genome evolution in host specialist ectomycorrhizal fungi.</title>
        <authorList>
            <person name="Lofgren L.A."/>
            <person name="Nguyen N.H."/>
            <person name="Vilgalys R."/>
            <person name="Ruytinx J."/>
            <person name="Liao H.L."/>
            <person name="Branco S."/>
            <person name="Kuo A."/>
            <person name="LaButti K."/>
            <person name="Lipzen A."/>
            <person name="Andreopoulos W."/>
            <person name="Pangilinan J."/>
            <person name="Riley R."/>
            <person name="Hundley H."/>
            <person name="Na H."/>
            <person name="Barry K."/>
            <person name="Grigoriev I.V."/>
            <person name="Stajich J.E."/>
            <person name="Kennedy P.G."/>
        </authorList>
    </citation>
    <scope>NUCLEOTIDE SEQUENCE</scope>
    <source>
        <strain evidence="2">DOB743</strain>
    </source>
</reference>
<proteinExistence type="predicted"/>
<comment type="caution">
    <text evidence="2">The sequence shown here is derived from an EMBL/GenBank/DDBJ whole genome shotgun (WGS) entry which is preliminary data.</text>
</comment>
<feature type="region of interest" description="Disordered" evidence="1">
    <location>
        <begin position="427"/>
        <end position="450"/>
    </location>
</feature>
<evidence type="ECO:0000256" key="1">
    <source>
        <dbReference type="SAM" id="MobiDB-lite"/>
    </source>
</evidence>
<feature type="compositionally biased region" description="Basic residues" evidence="1">
    <location>
        <begin position="439"/>
        <end position="450"/>
    </location>
</feature>
<dbReference type="EMBL" id="JABBWD010000082">
    <property type="protein sequence ID" value="KAG1768017.1"/>
    <property type="molecule type" value="Genomic_DNA"/>
</dbReference>
<protein>
    <submittedName>
        <fullName evidence="2">Uncharacterized protein</fullName>
    </submittedName>
</protein>
<name>A0A9P6ZJ86_9AGAM</name>
<organism evidence="2 3">
    <name type="scientific">Suillus placidus</name>
    <dbReference type="NCBI Taxonomy" id="48579"/>
    <lineage>
        <taxon>Eukaryota</taxon>
        <taxon>Fungi</taxon>
        <taxon>Dikarya</taxon>
        <taxon>Basidiomycota</taxon>
        <taxon>Agaricomycotina</taxon>
        <taxon>Agaricomycetes</taxon>
        <taxon>Agaricomycetidae</taxon>
        <taxon>Boletales</taxon>
        <taxon>Suillineae</taxon>
        <taxon>Suillaceae</taxon>
        <taxon>Suillus</taxon>
    </lineage>
</organism>
<dbReference type="OrthoDB" id="2666906at2759"/>
<evidence type="ECO:0000313" key="2">
    <source>
        <dbReference type="EMBL" id="KAG1768017.1"/>
    </source>
</evidence>
<gene>
    <name evidence="2" type="ORF">EV702DRAFT_742257</name>
</gene>
<dbReference type="AlphaFoldDB" id="A0A9P6ZJ86"/>